<dbReference type="RefSeq" id="WP_149327352.1">
    <property type="nucleotide sequence ID" value="NZ_VTPY01000002.1"/>
</dbReference>
<dbReference type="InterPro" id="IPR014710">
    <property type="entry name" value="RmlC-like_jellyroll"/>
</dbReference>
<reference evidence="6 7" key="1">
    <citation type="submission" date="2019-08" db="EMBL/GenBank/DDBJ databases">
        <title>Bioinformatics analysis of the strain L3 and L5.</title>
        <authorList>
            <person name="Li X."/>
        </authorList>
    </citation>
    <scope>NUCLEOTIDE SEQUENCE [LARGE SCALE GENOMIC DNA]</scope>
    <source>
        <strain evidence="6 7">L5</strain>
    </source>
</reference>
<dbReference type="Gene3D" id="2.60.120.10">
    <property type="entry name" value="Jelly Rolls"/>
    <property type="match status" value="2"/>
</dbReference>
<comment type="similarity">
    <text evidence="1 3">Belongs to the pirin family.</text>
</comment>
<dbReference type="CDD" id="cd02247">
    <property type="entry name" value="cupin_pirin_C"/>
    <property type="match status" value="1"/>
</dbReference>
<feature type="binding site" evidence="2">
    <location>
        <position position="75"/>
    </location>
    <ligand>
        <name>Fe cation</name>
        <dbReference type="ChEBI" id="CHEBI:24875"/>
    </ligand>
</feature>
<proteinExistence type="inferred from homology"/>
<evidence type="ECO:0000256" key="2">
    <source>
        <dbReference type="PIRSR" id="PIRSR006232-1"/>
    </source>
</evidence>
<name>A0A7V7G1U0_9GAMM</name>
<protein>
    <submittedName>
        <fullName evidence="6">Pirin family protein</fullName>
    </submittedName>
</protein>
<dbReference type="EMBL" id="VTPY01000002">
    <property type="protein sequence ID" value="KAA0013814.1"/>
    <property type="molecule type" value="Genomic_DNA"/>
</dbReference>
<dbReference type="CDD" id="cd02909">
    <property type="entry name" value="cupin_pirin_N"/>
    <property type="match status" value="1"/>
</dbReference>
<evidence type="ECO:0000313" key="7">
    <source>
        <dbReference type="Proteomes" id="UP000486760"/>
    </source>
</evidence>
<keyword evidence="2" id="KW-0408">Iron</keyword>
<dbReference type="InterPro" id="IPR011051">
    <property type="entry name" value="RmlC_Cupin_sf"/>
</dbReference>
<evidence type="ECO:0000256" key="3">
    <source>
        <dbReference type="RuleBase" id="RU003457"/>
    </source>
</evidence>
<evidence type="ECO:0000313" key="6">
    <source>
        <dbReference type="EMBL" id="KAA0013814.1"/>
    </source>
</evidence>
<evidence type="ECO:0000256" key="1">
    <source>
        <dbReference type="ARBA" id="ARBA00008416"/>
    </source>
</evidence>
<organism evidence="6 7">
    <name type="scientific">Billgrantia pellis</name>
    <dbReference type="NCBI Taxonomy" id="2606936"/>
    <lineage>
        <taxon>Bacteria</taxon>
        <taxon>Pseudomonadati</taxon>
        <taxon>Pseudomonadota</taxon>
        <taxon>Gammaproteobacteria</taxon>
        <taxon>Oceanospirillales</taxon>
        <taxon>Halomonadaceae</taxon>
        <taxon>Billgrantia</taxon>
    </lineage>
</organism>
<comment type="caution">
    <text evidence="6">The sequence shown here is derived from an EMBL/GenBank/DDBJ whole genome shotgun (WGS) entry which is preliminary data.</text>
</comment>
<feature type="domain" description="Pirin N-terminal" evidence="4">
    <location>
        <begin position="34"/>
        <end position="139"/>
    </location>
</feature>
<feature type="binding site" evidence="2">
    <location>
        <position position="119"/>
    </location>
    <ligand>
        <name>Fe cation</name>
        <dbReference type="ChEBI" id="CHEBI:24875"/>
    </ligand>
</feature>
<keyword evidence="7" id="KW-1185">Reference proteome</keyword>
<evidence type="ECO:0000259" key="4">
    <source>
        <dbReference type="Pfam" id="PF02678"/>
    </source>
</evidence>
<dbReference type="Pfam" id="PF02678">
    <property type="entry name" value="Pirin"/>
    <property type="match status" value="1"/>
</dbReference>
<dbReference type="PANTHER" id="PTHR13903">
    <property type="entry name" value="PIRIN-RELATED"/>
    <property type="match status" value="1"/>
</dbReference>
<sequence>MSWLPCPDPIPGDARAADLIETAIIPRARDLGGLEVRRALPSAKRQMVGPFIFFDQMGPAEFVLGEGFDVRPHPHIHLATVTYLFDGEILHRDSLGTELKIRPGAVNWMTAGRGIVHSERTAPETRARGTRLFGLQTWVALPASHEETDPAFSHTGESELPVIEEGECRVRLVVGKAWGHSSPVNVFSDTIYADVALEPGARLPIDADHEERALYTVRGEIEIAGERFPPGQLLVLRSGAPLTVRNPGPKEARFVLVGGETMDGPRYIWWNFVSSRKERIEQAKAEWKAGRFDTIPGDADEFIPLPESR</sequence>
<dbReference type="InterPro" id="IPR008778">
    <property type="entry name" value="Pirin_C_dom"/>
</dbReference>
<accession>A0A7V7G1U0</accession>
<feature type="binding site" evidence="2">
    <location>
        <position position="117"/>
    </location>
    <ligand>
        <name>Fe cation</name>
        <dbReference type="ChEBI" id="CHEBI:24875"/>
    </ligand>
</feature>
<dbReference type="Proteomes" id="UP000486760">
    <property type="component" value="Unassembled WGS sequence"/>
</dbReference>
<dbReference type="InterPro" id="IPR003829">
    <property type="entry name" value="Pirin_N_dom"/>
</dbReference>
<feature type="domain" description="Pirin C-terminal" evidence="5">
    <location>
        <begin position="192"/>
        <end position="293"/>
    </location>
</feature>
<dbReference type="InterPro" id="IPR012093">
    <property type="entry name" value="Pirin"/>
</dbReference>
<gene>
    <name evidence="6" type="ORF">F0A17_05575</name>
</gene>
<dbReference type="PIRSF" id="PIRSF006232">
    <property type="entry name" value="Pirin"/>
    <property type="match status" value="1"/>
</dbReference>
<dbReference type="GO" id="GO:0046872">
    <property type="term" value="F:metal ion binding"/>
    <property type="evidence" value="ECO:0007669"/>
    <property type="project" value="UniProtKB-KW"/>
</dbReference>
<dbReference type="AlphaFoldDB" id="A0A7V7G1U0"/>
<comment type="cofactor">
    <cofactor evidence="2">
        <name>Fe cation</name>
        <dbReference type="ChEBI" id="CHEBI:24875"/>
    </cofactor>
    <text evidence="2">Binds 1 Fe cation per subunit.</text>
</comment>
<dbReference type="Pfam" id="PF05726">
    <property type="entry name" value="Pirin_C"/>
    <property type="match status" value="1"/>
</dbReference>
<dbReference type="SUPFAM" id="SSF51182">
    <property type="entry name" value="RmlC-like cupins"/>
    <property type="match status" value="1"/>
</dbReference>
<dbReference type="PANTHER" id="PTHR13903:SF8">
    <property type="entry name" value="PIRIN"/>
    <property type="match status" value="1"/>
</dbReference>
<feature type="binding site" evidence="2">
    <location>
        <position position="73"/>
    </location>
    <ligand>
        <name>Fe cation</name>
        <dbReference type="ChEBI" id="CHEBI:24875"/>
    </ligand>
</feature>
<evidence type="ECO:0000259" key="5">
    <source>
        <dbReference type="Pfam" id="PF05726"/>
    </source>
</evidence>
<keyword evidence="2" id="KW-0479">Metal-binding</keyword>